<feature type="domain" description="Inosine/uridine-preferring nucleoside hydrolase" evidence="3">
    <location>
        <begin position="6"/>
        <end position="298"/>
    </location>
</feature>
<evidence type="ECO:0000256" key="2">
    <source>
        <dbReference type="ARBA" id="ARBA00023295"/>
    </source>
</evidence>
<organism evidence="4 5">
    <name type="scientific">Streptomyces halstedii</name>
    <dbReference type="NCBI Taxonomy" id="1944"/>
    <lineage>
        <taxon>Bacteria</taxon>
        <taxon>Bacillati</taxon>
        <taxon>Actinomycetota</taxon>
        <taxon>Actinomycetes</taxon>
        <taxon>Kitasatosporales</taxon>
        <taxon>Streptomycetaceae</taxon>
        <taxon>Streptomyces</taxon>
    </lineage>
</organism>
<protein>
    <submittedName>
        <fullName evidence="4">Nucleoside hydrolase</fullName>
    </submittedName>
</protein>
<dbReference type="InterPro" id="IPR036452">
    <property type="entry name" value="Ribo_hydro-like"/>
</dbReference>
<reference evidence="4 5" key="1">
    <citation type="submission" date="2021-07" db="EMBL/GenBank/DDBJ databases">
        <title>Sequencing Streptomyces halstedii LGO-A4 genome an citrus endophytic actinomycete.</title>
        <authorList>
            <person name="Samborskyy M."/>
            <person name="Scott N."/>
            <person name="Deglau R."/>
            <person name="Dickens S."/>
            <person name="Oliveira L.G."/>
        </authorList>
    </citation>
    <scope>NUCLEOTIDE SEQUENCE [LARGE SCALE GENOMIC DNA]</scope>
    <source>
        <strain evidence="4 5">LGO-A4</strain>
    </source>
</reference>
<gene>
    <name evidence="4" type="ORF">STHAL_21900</name>
</gene>
<proteinExistence type="predicted"/>
<dbReference type="InterPro" id="IPR023186">
    <property type="entry name" value="IUNH"/>
</dbReference>
<evidence type="ECO:0000259" key="3">
    <source>
        <dbReference type="Pfam" id="PF01156"/>
    </source>
</evidence>
<dbReference type="PANTHER" id="PTHR12304">
    <property type="entry name" value="INOSINE-URIDINE PREFERRING NUCLEOSIDE HYDROLASE"/>
    <property type="match status" value="1"/>
</dbReference>
<dbReference type="Proteomes" id="UP000735541">
    <property type="component" value="Unassembled WGS sequence"/>
</dbReference>
<dbReference type="EMBL" id="JAHUVW010000001">
    <property type="protein sequence ID" value="MBV7672106.1"/>
    <property type="molecule type" value="Genomic_DNA"/>
</dbReference>
<keyword evidence="5" id="KW-1185">Reference proteome</keyword>
<keyword evidence="1 4" id="KW-0378">Hydrolase</keyword>
<evidence type="ECO:0000256" key="1">
    <source>
        <dbReference type="ARBA" id="ARBA00022801"/>
    </source>
</evidence>
<dbReference type="PANTHER" id="PTHR12304:SF4">
    <property type="entry name" value="URIDINE NUCLEOSIDASE"/>
    <property type="match status" value="1"/>
</dbReference>
<comment type="caution">
    <text evidence="4">The sequence shown here is derived from an EMBL/GenBank/DDBJ whole genome shotgun (WGS) entry which is preliminary data.</text>
</comment>
<dbReference type="InterPro" id="IPR001910">
    <property type="entry name" value="Inosine/uridine_hydrolase_dom"/>
</dbReference>
<accession>A0ABS6TUZ3</accession>
<name>A0ABS6TUZ3_STRHA</name>
<dbReference type="Gene3D" id="3.90.245.10">
    <property type="entry name" value="Ribonucleoside hydrolase-like"/>
    <property type="match status" value="1"/>
</dbReference>
<keyword evidence="2" id="KW-0326">Glycosidase</keyword>
<evidence type="ECO:0000313" key="5">
    <source>
        <dbReference type="Proteomes" id="UP000735541"/>
    </source>
</evidence>
<evidence type="ECO:0000313" key="4">
    <source>
        <dbReference type="EMBL" id="MBV7672106.1"/>
    </source>
</evidence>
<sequence length="315" mass="32446">MALPLLYDCDPGNDTALAVLAAVGHPGIDLLAVTTLAGHLPAERTAHNAAVALYAAGAHGVPVARGSELPLVRDQVLAGVLDLDGGLDRLRDDLPALGHDPRHSVELIIDTARENPGLTVVTTGPLTNLASALRRDPATGRNIARIVSLGGAWGLGGKTAAAEFNIWCDPEAAAVVLGGEVPVTLLPVEATGAVPVDDALTERIAAGPAARVPLASELLDSMRRVHRPGPFGPVPVPLHDPCAVLYAADPSLGETRTVRVDVELDGRHTYGRTVIDLGGRSALQARTGVVVRLDTPRTHAALADALARLPAPATA</sequence>
<dbReference type="Pfam" id="PF01156">
    <property type="entry name" value="IU_nuc_hydro"/>
    <property type="match status" value="1"/>
</dbReference>
<dbReference type="GO" id="GO:0016787">
    <property type="term" value="F:hydrolase activity"/>
    <property type="evidence" value="ECO:0007669"/>
    <property type="project" value="UniProtKB-KW"/>
</dbReference>
<dbReference type="SUPFAM" id="SSF53590">
    <property type="entry name" value="Nucleoside hydrolase"/>
    <property type="match status" value="1"/>
</dbReference>
<dbReference type="RefSeq" id="WP_228870854.1">
    <property type="nucleotide sequence ID" value="NZ_JAHUVW010000001.1"/>
</dbReference>